<reference evidence="1 2" key="1">
    <citation type="journal article" date="2015" name="Sci. Rep.">
        <title>The genome of Leishmania panamensis: insights into genomics of the L. (Viannia) subgenus.</title>
        <authorList>
            <person name="Llanes A."/>
            <person name="Restrepo C.M."/>
            <person name="Vecchio G.D."/>
            <person name="Anguizola F.J."/>
            <person name="Lleonart R."/>
        </authorList>
    </citation>
    <scope>NUCLEOTIDE SEQUENCE [LARGE SCALE GENOMIC DNA]</scope>
    <source>
        <strain evidence="1 2">MHOM/PA/94/PSC-1</strain>
    </source>
</reference>
<proteinExistence type="predicted"/>
<dbReference type="PANTHER" id="PTHR21174:SF0">
    <property type="entry name" value="HD PHOSPHOHYDROLASE FAMILY PROTEIN-RELATED"/>
    <property type="match status" value="1"/>
</dbReference>
<evidence type="ECO:0000313" key="1">
    <source>
        <dbReference type="EMBL" id="AIN99871.1"/>
    </source>
</evidence>
<dbReference type="GeneID" id="22576683"/>
<dbReference type="VEuPathDB" id="TriTrypDB:LPAL13_280030000"/>
<dbReference type="KEGG" id="lpan:LPMP_282380"/>
<dbReference type="OrthoDB" id="330671at2759"/>
<dbReference type="InterPro" id="IPR009218">
    <property type="entry name" value="HD_phosphohydro"/>
</dbReference>
<organism evidence="1 2">
    <name type="scientific">Leishmania panamensis</name>
    <dbReference type="NCBI Taxonomy" id="5679"/>
    <lineage>
        <taxon>Eukaryota</taxon>
        <taxon>Discoba</taxon>
        <taxon>Euglenozoa</taxon>
        <taxon>Kinetoplastea</taxon>
        <taxon>Metakinetoplastina</taxon>
        <taxon>Trypanosomatida</taxon>
        <taxon>Trypanosomatidae</taxon>
        <taxon>Leishmaniinae</taxon>
        <taxon>Leishmania</taxon>
        <taxon>Leishmania guyanensis species complex</taxon>
    </lineage>
</organism>
<sequence length="299" mass="32709">MLGHLVAYEAEHGWHGAYRPAMVEELASSSAPPPETLTGTDKVAYEWTGTVLLLSVLFHDVVYDPTRGDNESASAVVAAEFLEVMQRESEAIISSSVVLTAAAAAPTSVAGSSALSFASSITGAAVDDVSQQHSPSFSPALPLLWVDAQAIEFVRDSTMTYILKTKEHLLVEPKQPLHLPASPAEASTWAETVVASAVVQQGRDDPLHVFLDLDLAILGHPDADTYRHRYAENIQREYSHYPRADFLKGRAGFLNDFAQHLQWYKTPYFFYRLEAQARHNTAQESKALSVELAEAQLAS</sequence>
<name>A0A088SDN9_LEIPA</name>
<evidence type="ECO:0000313" key="2">
    <source>
        <dbReference type="Proteomes" id="UP000063063"/>
    </source>
</evidence>
<evidence type="ECO:0008006" key="3">
    <source>
        <dbReference type="Google" id="ProtNLM"/>
    </source>
</evidence>
<dbReference type="eggNOG" id="ENOG502S5C7">
    <property type="taxonomic scope" value="Eukaryota"/>
</dbReference>
<gene>
    <name evidence="1" type="ORF">LPMP_282380</name>
</gene>
<keyword evidence="2" id="KW-1185">Reference proteome</keyword>
<accession>A0A088SDN9</accession>
<dbReference type="RefSeq" id="XP_010700578.1">
    <property type="nucleotide sequence ID" value="XM_010702276.1"/>
</dbReference>
<dbReference type="Proteomes" id="UP000063063">
    <property type="component" value="Chromosome 28"/>
</dbReference>
<dbReference type="EMBL" id="CP009397">
    <property type="protein sequence ID" value="AIN99871.1"/>
    <property type="molecule type" value="Genomic_DNA"/>
</dbReference>
<protein>
    <recommendedName>
        <fullName evidence="3">Hd phosphohydrolase family protein</fullName>
    </recommendedName>
</protein>
<dbReference type="AlphaFoldDB" id="A0A088SDN9"/>
<dbReference type="VEuPathDB" id="TriTrypDB:LPMP_282380"/>
<dbReference type="PANTHER" id="PTHR21174">
    <property type="match status" value="1"/>
</dbReference>